<name>A0A645GV42_9ZZZZ</name>
<gene>
    <name evidence="2" type="ORF">SDC9_178088</name>
</gene>
<comment type="caution">
    <text evidence="2">The sequence shown here is derived from an EMBL/GenBank/DDBJ whole genome shotgun (WGS) entry which is preliminary data.</text>
</comment>
<dbReference type="AlphaFoldDB" id="A0A645GV42"/>
<evidence type="ECO:0000313" key="2">
    <source>
        <dbReference type="EMBL" id="MPN30617.1"/>
    </source>
</evidence>
<reference evidence="2" key="1">
    <citation type="submission" date="2019-08" db="EMBL/GenBank/DDBJ databases">
        <authorList>
            <person name="Kucharzyk K."/>
            <person name="Murdoch R.W."/>
            <person name="Higgins S."/>
            <person name="Loffler F."/>
        </authorList>
    </citation>
    <scope>NUCLEOTIDE SEQUENCE</scope>
</reference>
<sequence length="211" mass="22756">MQFSQLPALGRVGRQPLLHGSLQLFLNAFCQAGHGLILRLRQAGKFIVGFLNRLLAVARANLRAVVGLVFRQQALLKALEFFLVAHGFAPFLMGNGFLYRQDEGAQSFAAALQLGQMPPQGGAGVKARVLEYAGNFLQRQAQLTVKENLLQGVHLGGAVDPVARVGDPAGGQQPDFVIIPERAGGNPRQPGKLPYGVFHPCSPPDKPEYKL</sequence>
<proteinExistence type="predicted"/>
<evidence type="ECO:0000256" key="1">
    <source>
        <dbReference type="SAM" id="MobiDB-lite"/>
    </source>
</evidence>
<protein>
    <submittedName>
        <fullName evidence="2">Uncharacterized protein</fullName>
    </submittedName>
</protein>
<accession>A0A645GV42</accession>
<dbReference type="EMBL" id="VSSQ01081794">
    <property type="protein sequence ID" value="MPN30617.1"/>
    <property type="molecule type" value="Genomic_DNA"/>
</dbReference>
<feature type="region of interest" description="Disordered" evidence="1">
    <location>
        <begin position="181"/>
        <end position="211"/>
    </location>
</feature>
<organism evidence="2">
    <name type="scientific">bioreactor metagenome</name>
    <dbReference type="NCBI Taxonomy" id="1076179"/>
    <lineage>
        <taxon>unclassified sequences</taxon>
        <taxon>metagenomes</taxon>
        <taxon>ecological metagenomes</taxon>
    </lineage>
</organism>